<reference evidence="4" key="1">
    <citation type="submission" date="2022-03" db="EMBL/GenBank/DDBJ databases">
        <authorList>
            <person name="Martin C."/>
        </authorList>
    </citation>
    <scope>NUCLEOTIDE SEQUENCE</scope>
</reference>
<dbReference type="Gene3D" id="1.10.1200.10">
    <property type="entry name" value="ACP-like"/>
    <property type="match status" value="1"/>
</dbReference>
<dbReference type="InterPro" id="IPR020845">
    <property type="entry name" value="AMP-binding_CS"/>
</dbReference>
<feature type="domain" description="Carrier" evidence="3">
    <location>
        <begin position="677"/>
        <end position="753"/>
    </location>
</feature>
<dbReference type="SUPFAM" id="SSF56801">
    <property type="entry name" value="Acetyl-CoA synthetase-like"/>
    <property type="match status" value="1"/>
</dbReference>
<dbReference type="InterPro" id="IPR000873">
    <property type="entry name" value="AMP-dep_synth/lig_dom"/>
</dbReference>
<dbReference type="Proteomes" id="UP000749559">
    <property type="component" value="Unassembled WGS sequence"/>
</dbReference>
<keyword evidence="1" id="KW-0596">Phosphopantetheine</keyword>
<dbReference type="Pfam" id="PF00501">
    <property type="entry name" value="AMP-binding"/>
    <property type="match status" value="1"/>
</dbReference>
<dbReference type="InterPro" id="IPR042099">
    <property type="entry name" value="ANL_N_sf"/>
</dbReference>
<dbReference type="InterPro" id="IPR009081">
    <property type="entry name" value="PP-bd_ACP"/>
</dbReference>
<feature type="non-terminal residue" evidence="4">
    <location>
        <position position="926"/>
    </location>
</feature>
<proteinExistence type="predicted"/>
<dbReference type="Pfam" id="PF13193">
    <property type="entry name" value="AMP-binding_C"/>
    <property type="match status" value="1"/>
</dbReference>
<evidence type="ECO:0000313" key="4">
    <source>
        <dbReference type="EMBL" id="CAH1790150.1"/>
    </source>
</evidence>
<keyword evidence="5" id="KW-1185">Reference proteome</keyword>
<evidence type="ECO:0000256" key="2">
    <source>
        <dbReference type="ARBA" id="ARBA00022553"/>
    </source>
</evidence>
<sequence length="926" mass="104655">MALHWRDEFKQQLSILTGTSVTLPQPRLIQKYFETAVNSYPGEAFSKGIWFNDQFMNYYDIEALSQKAANHLQHQLELLHKAPRNGEIIIAIDIEPCHELIIAILAIFKIGAAYLPLDSRSPPNRIKHVITEANPTCVVVPTISSKFIVHGEHTFAGLRVFSVDELLLKRLNSRSSNEQHVIVNDAYVKNSAAGPVGNSNGNYFGVFEHLVRSAQPALISVGKAIAPIEDNVNSKIDNLAYEIDRLEHTDFCDTEDDNVFEEDTEETWEILNTKHNQSDDDVNAVLDENEREQNNPLACIIYTSGSTGFPKGVRIRHKAVLNRLVWQWIEFPFKSKEFCCFKTSLLFVDSVIEIFSCVLKLIPMVISPREITKDTHRFLGLLNAHKVSRLIMVPSMLQNILSNISKTNNDNQLSHLTLWMSNSETLPMHLLQKFFRIFPVNKTFANLYGSTETMADVTYERYKSMDDVLKKSCDDVLSIGRPMCNSFVYIVDDTDCIVPVGETGELWASGLHIADGYVEPGPSRVNTFMRNPFIMQGDHTKVYKTGDFGRVVNGVIIYEGRKDTQVKVHGQRVHIAEIEKAVMSHQSVDQVTVLCHEITTLTKVIVAYFTLKKTYKLDIGGIITECKSHLPYYMIPRLVNVETLPLQPHTGKIDRAKLQKFYNSTDDEGSFIEHMLPADDTDCNVILETIASNIHIPRLTLTEDANFFELGGNSVNMVSTIVQLREKGYFINVDTFSECKTIGDILKNIKSSLAVIPNDDFMYDNLEIVPLRKADDNERIMGNLSINFTAKEPLCRLLSITKDDFMPLANVLYSEAIKTNLSFVVLDKQSKQILGGDFLFDYANPIQTDNIPSMEAIFDILATLEQQGKPNISKRCQKLLYNNCLCVDMNVDMAHQVKLCHVIEDHVIQVARANGFDAVVTHNTNQ</sequence>
<keyword evidence="2" id="KW-0597">Phosphoprotein</keyword>
<dbReference type="PANTHER" id="PTHR44845">
    <property type="entry name" value="CARRIER DOMAIN-CONTAINING PROTEIN"/>
    <property type="match status" value="1"/>
</dbReference>
<dbReference type="PANTHER" id="PTHR44845:SF6">
    <property type="entry name" value="BETA-ALANINE-ACTIVATING ENZYME"/>
    <property type="match status" value="1"/>
</dbReference>
<dbReference type="InterPro" id="IPR045851">
    <property type="entry name" value="AMP-bd_C_sf"/>
</dbReference>
<dbReference type="InterPro" id="IPR025110">
    <property type="entry name" value="AMP-bd_C"/>
</dbReference>
<accession>A0A8S4P7A7</accession>
<evidence type="ECO:0000259" key="3">
    <source>
        <dbReference type="PROSITE" id="PS50075"/>
    </source>
</evidence>
<dbReference type="Gene3D" id="3.40.630.30">
    <property type="match status" value="1"/>
</dbReference>
<evidence type="ECO:0000313" key="5">
    <source>
        <dbReference type="Proteomes" id="UP000749559"/>
    </source>
</evidence>
<dbReference type="AlphaFoldDB" id="A0A8S4P7A7"/>
<dbReference type="Pfam" id="PF00550">
    <property type="entry name" value="PP-binding"/>
    <property type="match status" value="1"/>
</dbReference>
<gene>
    <name evidence="4" type="ORF">OFUS_LOCUS15398</name>
</gene>
<dbReference type="EMBL" id="CAIIXF020000007">
    <property type="protein sequence ID" value="CAH1790150.1"/>
    <property type="molecule type" value="Genomic_DNA"/>
</dbReference>
<evidence type="ECO:0000256" key="1">
    <source>
        <dbReference type="ARBA" id="ARBA00022450"/>
    </source>
</evidence>
<protein>
    <recommendedName>
        <fullName evidence="3">Carrier domain-containing protein</fullName>
    </recommendedName>
</protein>
<dbReference type="OrthoDB" id="416786at2759"/>
<dbReference type="InterPro" id="IPR036736">
    <property type="entry name" value="ACP-like_sf"/>
</dbReference>
<dbReference type="SUPFAM" id="SSF47336">
    <property type="entry name" value="ACP-like"/>
    <property type="match status" value="1"/>
</dbReference>
<name>A0A8S4P7A7_OWEFU</name>
<dbReference type="PROSITE" id="PS00455">
    <property type="entry name" value="AMP_BINDING"/>
    <property type="match status" value="1"/>
</dbReference>
<dbReference type="Gene3D" id="3.40.50.12780">
    <property type="entry name" value="N-terminal domain of ligase-like"/>
    <property type="match status" value="2"/>
</dbReference>
<dbReference type="PROSITE" id="PS50075">
    <property type="entry name" value="CARRIER"/>
    <property type="match status" value="1"/>
</dbReference>
<organism evidence="4 5">
    <name type="scientific">Owenia fusiformis</name>
    <name type="common">Polychaete worm</name>
    <dbReference type="NCBI Taxonomy" id="6347"/>
    <lineage>
        <taxon>Eukaryota</taxon>
        <taxon>Metazoa</taxon>
        <taxon>Spiralia</taxon>
        <taxon>Lophotrochozoa</taxon>
        <taxon>Annelida</taxon>
        <taxon>Polychaeta</taxon>
        <taxon>Sedentaria</taxon>
        <taxon>Canalipalpata</taxon>
        <taxon>Sabellida</taxon>
        <taxon>Oweniida</taxon>
        <taxon>Oweniidae</taxon>
        <taxon>Owenia</taxon>
    </lineage>
</organism>
<comment type="caution">
    <text evidence="4">The sequence shown here is derived from an EMBL/GenBank/DDBJ whole genome shotgun (WGS) entry which is preliminary data.</text>
</comment>
<dbReference type="Gene3D" id="3.30.300.30">
    <property type="match status" value="1"/>
</dbReference>